<protein>
    <submittedName>
        <fullName evidence="2">Sap-like sulfolipid-1-addressing protein</fullName>
    </submittedName>
</protein>
<reference evidence="2 3" key="1">
    <citation type="submission" date="2018-03" db="EMBL/GenBank/DDBJ databases">
        <title>Genomic Encyclopedia of Archaeal and Bacterial Type Strains, Phase II (KMG-II): from individual species to whole genera.</title>
        <authorList>
            <person name="Goeker M."/>
        </authorList>
    </citation>
    <scope>NUCLEOTIDE SEQUENCE [LARGE SCALE GENOMIC DNA]</scope>
    <source>
        <strain evidence="2 3">DSM 45601</strain>
    </source>
</reference>
<feature type="transmembrane region" description="Helical" evidence="1">
    <location>
        <begin position="159"/>
        <end position="179"/>
    </location>
</feature>
<feature type="transmembrane region" description="Helical" evidence="1">
    <location>
        <begin position="6"/>
        <end position="29"/>
    </location>
</feature>
<name>A0A2T0QB03_9ACTN</name>
<keyword evidence="3" id="KW-1185">Reference proteome</keyword>
<feature type="transmembrane region" description="Helical" evidence="1">
    <location>
        <begin position="79"/>
        <end position="97"/>
    </location>
</feature>
<dbReference type="OrthoDB" id="7062264at2"/>
<dbReference type="AlphaFoldDB" id="A0A2T0QB03"/>
<dbReference type="Pfam" id="PF11139">
    <property type="entry name" value="SfLAP"/>
    <property type="match status" value="1"/>
</dbReference>
<dbReference type="RefSeq" id="WP_106243359.1">
    <property type="nucleotide sequence ID" value="NZ_PVZC01000002.1"/>
</dbReference>
<dbReference type="EMBL" id="PVZC01000002">
    <property type="protein sequence ID" value="PRY00991.1"/>
    <property type="molecule type" value="Genomic_DNA"/>
</dbReference>
<evidence type="ECO:0000256" key="1">
    <source>
        <dbReference type="SAM" id="Phobius"/>
    </source>
</evidence>
<feature type="transmembrane region" description="Helical" evidence="1">
    <location>
        <begin position="200"/>
        <end position="223"/>
    </location>
</feature>
<comment type="caution">
    <text evidence="2">The sequence shown here is derived from an EMBL/GenBank/DDBJ whole genome shotgun (WGS) entry which is preliminary data.</text>
</comment>
<feature type="transmembrane region" description="Helical" evidence="1">
    <location>
        <begin position="41"/>
        <end position="67"/>
    </location>
</feature>
<keyword evidence="1" id="KW-0812">Transmembrane</keyword>
<feature type="transmembrane region" description="Helical" evidence="1">
    <location>
        <begin position="118"/>
        <end position="139"/>
    </location>
</feature>
<sequence length="230" mass="24492">MTIGLVLTLGALALVDSTSFGTLGIPVYLMVATRRSVAARLLAFLGTIAVFYFAVGVALMLGLSAVMENFGEALDSRPAYWAQLAIGVGLFVLSFRFDSKKRPGPDASRWEHRLSSPGAMVLLALTAALLEVATMVPYLAAVGMMTTSELPPAQWLPLLGGYVLVMILPALVLLGLRAVAGRWLEPKLARLSAWIQRNAASAVGWALAIVGFLLARDAAAYLFPQYINVG</sequence>
<organism evidence="2 3">
    <name type="scientific">Allonocardiopsis opalescens</name>
    <dbReference type="NCBI Taxonomy" id="1144618"/>
    <lineage>
        <taxon>Bacteria</taxon>
        <taxon>Bacillati</taxon>
        <taxon>Actinomycetota</taxon>
        <taxon>Actinomycetes</taxon>
        <taxon>Streptosporangiales</taxon>
        <taxon>Allonocardiopsis</taxon>
    </lineage>
</organism>
<gene>
    <name evidence="2" type="ORF">CLV72_102624</name>
</gene>
<evidence type="ECO:0000313" key="2">
    <source>
        <dbReference type="EMBL" id="PRY00991.1"/>
    </source>
</evidence>
<evidence type="ECO:0000313" key="3">
    <source>
        <dbReference type="Proteomes" id="UP000237846"/>
    </source>
</evidence>
<keyword evidence="1" id="KW-1133">Transmembrane helix</keyword>
<proteinExistence type="predicted"/>
<keyword evidence="1" id="KW-0472">Membrane</keyword>
<dbReference type="InterPro" id="IPR021315">
    <property type="entry name" value="Gap/Sap"/>
</dbReference>
<dbReference type="Proteomes" id="UP000237846">
    <property type="component" value="Unassembled WGS sequence"/>
</dbReference>
<accession>A0A2T0QB03</accession>